<dbReference type="GeneID" id="33569362"/>
<dbReference type="RefSeq" id="XP_021884658.1">
    <property type="nucleotide sequence ID" value="XM_022027519.1"/>
</dbReference>
<evidence type="ECO:0000313" key="2">
    <source>
        <dbReference type="EMBL" id="ORZ26911.1"/>
    </source>
</evidence>
<dbReference type="STRING" id="64571.A0A1Y2GYS2"/>
<accession>A0A1Y2GYS2</accession>
<dbReference type="EMBL" id="MCFF01000005">
    <property type="protein sequence ID" value="ORZ26911.1"/>
    <property type="molecule type" value="Genomic_DNA"/>
</dbReference>
<proteinExistence type="predicted"/>
<name>A0A1Y2GYS2_9FUNG</name>
<reference evidence="2 3" key="1">
    <citation type="submission" date="2016-07" db="EMBL/GenBank/DDBJ databases">
        <title>Pervasive Adenine N6-methylation of Active Genes in Fungi.</title>
        <authorList>
            <consortium name="DOE Joint Genome Institute"/>
            <person name="Mondo S.J."/>
            <person name="Dannebaum R.O."/>
            <person name="Kuo R.C."/>
            <person name="Labutti K."/>
            <person name="Haridas S."/>
            <person name="Kuo A."/>
            <person name="Salamov A."/>
            <person name="Ahrendt S.R."/>
            <person name="Lipzen A."/>
            <person name="Sullivan W."/>
            <person name="Andreopoulos W.B."/>
            <person name="Clum A."/>
            <person name="Lindquist E."/>
            <person name="Daum C."/>
            <person name="Ramamoorthy G.K."/>
            <person name="Gryganskyi A."/>
            <person name="Culley D."/>
            <person name="Magnuson J.K."/>
            <person name="James T.Y."/>
            <person name="O'Malley M.A."/>
            <person name="Stajich J.E."/>
            <person name="Spatafora J.W."/>
            <person name="Visel A."/>
            <person name="Grigoriev I.V."/>
        </authorList>
    </citation>
    <scope>NUCLEOTIDE SEQUENCE [LARGE SCALE GENOMIC DNA]</scope>
    <source>
        <strain evidence="2 3">NRRL 3116</strain>
    </source>
</reference>
<evidence type="ECO:0000313" key="3">
    <source>
        <dbReference type="Proteomes" id="UP000193648"/>
    </source>
</evidence>
<dbReference type="Proteomes" id="UP000193648">
    <property type="component" value="Unassembled WGS sequence"/>
</dbReference>
<organism evidence="2 3">
    <name type="scientific">Lobosporangium transversale</name>
    <dbReference type="NCBI Taxonomy" id="64571"/>
    <lineage>
        <taxon>Eukaryota</taxon>
        <taxon>Fungi</taxon>
        <taxon>Fungi incertae sedis</taxon>
        <taxon>Mucoromycota</taxon>
        <taxon>Mortierellomycotina</taxon>
        <taxon>Mortierellomycetes</taxon>
        <taxon>Mortierellales</taxon>
        <taxon>Mortierellaceae</taxon>
        <taxon>Lobosporangium</taxon>
    </lineage>
</organism>
<keyword evidence="3" id="KW-1185">Reference proteome</keyword>
<evidence type="ECO:0000256" key="1">
    <source>
        <dbReference type="SAM" id="MobiDB-lite"/>
    </source>
</evidence>
<comment type="caution">
    <text evidence="2">The sequence shown here is derived from an EMBL/GenBank/DDBJ whole genome shotgun (WGS) entry which is preliminary data.</text>
</comment>
<gene>
    <name evidence="2" type="ORF">BCR41DRAFT_383972</name>
</gene>
<feature type="region of interest" description="Disordered" evidence="1">
    <location>
        <begin position="84"/>
        <end position="118"/>
    </location>
</feature>
<protein>
    <submittedName>
        <fullName evidence="2">Uncharacterized protein</fullName>
    </submittedName>
</protein>
<dbReference type="AlphaFoldDB" id="A0A1Y2GYS2"/>
<dbReference type="InParanoid" id="A0A1Y2GYS2"/>
<sequence length="458" mass="51948">MFSESHDAQEKLADAIVIGTSSALENAIPPILESVGKRVLAKTNSSDSNSSLSTCSVDSTHIARRLFVRDSTTEMENPFITRETKTNTHDDEAQEETEYEYTNQGDTIYGNDDDNDDLEDAIPEEIEVPSSHPPLRRVISLDGIDISDPFNQCHSKIASMETLKVAEHADELLLLNDILIIHDDKEQGPIITESSLASFLAQYKRTHDELESTIDLQHLNHEQQGKLISIAMELIGLAQDRRAASVVFSQYRIGQDAFNICLEMLFQFSCHLEKFPTSPRTEATFVAHSVMAMLSPIQNDLRQHIIYDQVSKAVKRKRPDIRLIYNKKEVLFGEVTSPERASDRRKVSIDLVRLGRFMKGAINNGVPKVIGIHVQGNIARYYRMELKGPGLYVMMQYGTFHLPQQFNQLAQVILHFGTIMQTQMILNDVKAKIEQPPSPMFIEWIRPQMDTPSLRNYF</sequence>
<dbReference type="OrthoDB" id="2448606at2759"/>